<name>A0AAD5DTM5_9CHLO</name>
<comment type="caution">
    <text evidence="1">The sequence shown here is derived from an EMBL/GenBank/DDBJ whole genome shotgun (WGS) entry which is preliminary data.</text>
</comment>
<evidence type="ECO:0000313" key="2">
    <source>
        <dbReference type="Proteomes" id="UP001205105"/>
    </source>
</evidence>
<dbReference type="EMBL" id="JADXDR010000038">
    <property type="protein sequence ID" value="KAI7843432.1"/>
    <property type="molecule type" value="Genomic_DNA"/>
</dbReference>
<dbReference type="AlphaFoldDB" id="A0AAD5DTM5"/>
<sequence>MAASDGSVSEPAPEAAADELPLWRFLRQQGFSAGSLSRIQAATDVSKGRRYASVSGRRINEAKVQRDLAPNIAALRAEGLDTASIEKLFRQLPRLLTATQETFSSSLAALQQLAALLPDDPRAVQAPPEATQLGVALWLYPTAAAGLLARTNVGSLINGNLQLRRRLGISDAETAVALFKRKAALVADFERAEAMVAHLQGLQASGALSQE</sequence>
<reference evidence="1" key="1">
    <citation type="submission" date="2020-11" db="EMBL/GenBank/DDBJ databases">
        <title>Chlorella ohadii genome sequencing and assembly.</title>
        <authorList>
            <person name="Murik O."/>
            <person name="Treves H."/>
            <person name="Kedem I."/>
            <person name="Shotland Y."/>
            <person name="Kaplan A."/>
        </authorList>
    </citation>
    <scope>NUCLEOTIDE SEQUENCE</scope>
    <source>
        <strain evidence="1">1</strain>
    </source>
</reference>
<organism evidence="1 2">
    <name type="scientific">Chlorella ohadii</name>
    <dbReference type="NCBI Taxonomy" id="2649997"/>
    <lineage>
        <taxon>Eukaryota</taxon>
        <taxon>Viridiplantae</taxon>
        <taxon>Chlorophyta</taxon>
        <taxon>core chlorophytes</taxon>
        <taxon>Trebouxiophyceae</taxon>
        <taxon>Chlorellales</taxon>
        <taxon>Chlorellaceae</taxon>
        <taxon>Chlorella clade</taxon>
        <taxon>Chlorella</taxon>
    </lineage>
</organism>
<evidence type="ECO:0000313" key="1">
    <source>
        <dbReference type="EMBL" id="KAI7843432.1"/>
    </source>
</evidence>
<dbReference type="Proteomes" id="UP001205105">
    <property type="component" value="Unassembled WGS sequence"/>
</dbReference>
<protein>
    <submittedName>
        <fullName evidence="1">Uncharacterized protein</fullName>
    </submittedName>
</protein>
<keyword evidence="2" id="KW-1185">Reference proteome</keyword>
<proteinExistence type="predicted"/>
<accession>A0AAD5DTM5</accession>
<gene>
    <name evidence="1" type="ORF">COHA_002910</name>
</gene>